<keyword evidence="2" id="KW-0648">Protein biosynthesis</keyword>
<dbReference type="InterPro" id="IPR002661">
    <property type="entry name" value="Ribosome_recyc_fac"/>
</dbReference>
<evidence type="ECO:0000256" key="1">
    <source>
        <dbReference type="ARBA" id="ARBA00005912"/>
    </source>
</evidence>
<comment type="caution">
    <text evidence="7">The sequence shown here is derived from an EMBL/GenBank/DDBJ whole genome shotgun (WGS) entry which is preliminary data.</text>
</comment>
<evidence type="ECO:0000256" key="3">
    <source>
        <dbReference type="ARBA" id="ARBA00024909"/>
    </source>
</evidence>
<feature type="coiled-coil region" evidence="4">
    <location>
        <begin position="304"/>
        <end position="331"/>
    </location>
</feature>
<evidence type="ECO:0000256" key="4">
    <source>
        <dbReference type="SAM" id="Coils"/>
    </source>
</evidence>
<dbReference type="InterPro" id="IPR023584">
    <property type="entry name" value="Ribosome_recyc_fac_dom"/>
</dbReference>
<dbReference type="PANTHER" id="PTHR20982:SF3">
    <property type="entry name" value="MITOCHONDRIAL RIBOSOME RECYCLING FACTOR PSEUDO 1"/>
    <property type="match status" value="1"/>
</dbReference>
<keyword evidence="8" id="KW-1185">Reference proteome</keyword>
<reference evidence="7" key="1">
    <citation type="journal article" date="2021" name="Nat. Commun.">
        <title>Genetic determinants of endophytism in the Arabidopsis root mycobiome.</title>
        <authorList>
            <person name="Mesny F."/>
            <person name="Miyauchi S."/>
            <person name="Thiergart T."/>
            <person name="Pickel B."/>
            <person name="Atanasova L."/>
            <person name="Karlsson M."/>
            <person name="Huettel B."/>
            <person name="Barry K.W."/>
            <person name="Haridas S."/>
            <person name="Chen C."/>
            <person name="Bauer D."/>
            <person name="Andreopoulos W."/>
            <person name="Pangilinan J."/>
            <person name="LaButti K."/>
            <person name="Riley R."/>
            <person name="Lipzen A."/>
            <person name="Clum A."/>
            <person name="Drula E."/>
            <person name="Henrissat B."/>
            <person name="Kohler A."/>
            <person name="Grigoriev I.V."/>
            <person name="Martin F.M."/>
            <person name="Hacquard S."/>
        </authorList>
    </citation>
    <scope>NUCLEOTIDE SEQUENCE</scope>
    <source>
        <strain evidence="7">MPI-CAGE-CH-0230</strain>
    </source>
</reference>
<gene>
    <name evidence="7" type="ORF">B0I36DRAFT_364855</name>
</gene>
<feature type="domain" description="Ribosome recycling factor" evidence="6">
    <location>
        <begin position="171"/>
        <end position="331"/>
    </location>
</feature>
<dbReference type="GO" id="GO:0006412">
    <property type="term" value="P:translation"/>
    <property type="evidence" value="ECO:0007669"/>
    <property type="project" value="UniProtKB-KW"/>
</dbReference>
<feature type="region of interest" description="Disordered" evidence="5">
    <location>
        <begin position="49"/>
        <end position="154"/>
    </location>
</feature>
<dbReference type="Proteomes" id="UP000756346">
    <property type="component" value="Unassembled WGS sequence"/>
</dbReference>
<proteinExistence type="inferred from homology"/>
<dbReference type="SUPFAM" id="SSF55194">
    <property type="entry name" value="Ribosome recycling factor, RRF"/>
    <property type="match status" value="1"/>
</dbReference>
<comment type="similarity">
    <text evidence="1">Belongs to the RRF family.</text>
</comment>
<name>A0A9P9BL40_9PEZI</name>
<evidence type="ECO:0000256" key="2">
    <source>
        <dbReference type="ARBA" id="ARBA00022917"/>
    </source>
</evidence>
<protein>
    <submittedName>
        <fullName evidence="7">Ribosome recycling factor domain-containing protein</fullName>
    </submittedName>
</protein>
<dbReference type="RefSeq" id="XP_046010481.1">
    <property type="nucleotide sequence ID" value="XM_046159046.1"/>
</dbReference>
<feature type="compositionally biased region" description="Polar residues" evidence="5">
    <location>
        <begin position="49"/>
        <end position="71"/>
    </location>
</feature>
<sequence length="339" mass="36726">MNSTPTARSLLQSGFAWCETVSLQNARAPLHALGAAAATARYSTNTIQSSASSYPATPRQQRLPTHHSCNAASRDRNATTSRWIHSTPALSKKSRDKNNSQVEETKGGRGGKNKHAAQSSSSSLGGAGEEDDSKSGGGGGGGGGPAANPEDPLNFDDVKARYAKQSEHFIEKLKKFRAGGRFNPDSIASLPVTTDKATGESYPLRELGQVVPKGGRTISIILHEAAYVKPVMSAIQSSADFNQQPQRDPDNELELILKIEAEKPDEVAKRIKALCHDWRGKVKLIRQKRDKQHTAWRKDGLMLADAKKQADKELEKVIKTLNAEIDAKEKETLKLAQVA</sequence>
<dbReference type="GO" id="GO:0043023">
    <property type="term" value="F:ribosomal large subunit binding"/>
    <property type="evidence" value="ECO:0007669"/>
    <property type="project" value="TreeGrafter"/>
</dbReference>
<evidence type="ECO:0000256" key="5">
    <source>
        <dbReference type="SAM" id="MobiDB-lite"/>
    </source>
</evidence>
<evidence type="ECO:0000259" key="6">
    <source>
        <dbReference type="Pfam" id="PF01765"/>
    </source>
</evidence>
<dbReference type="EMBL" id="JAGTJQ010000007">
    <property type="protein sequence ID" value="KAH7027682.1"/>
    <property type="molecule type" value="Genomic_DNA"/>
</dbReference>
<evidence type="ECO:0000313" key="8">
    <source>
        <dbReference type="Proteomes" id="UP000756346"/>
    </source>
</evidence>
<dbReference type="Gene3D" id="3.30.1360.40">
    <property type="match status" value="1"/>
</dbReference>
<dbReference type="GeneID" id="70188592"/>
<comment type="function">
    <text evidence="3">Necessary for protein synthesis in mitochondria. Functions as a ribosome recycling factor in mitochondria.</text>
</comment>
<dbReference type="InterPro" id="IPR036191">
    <property type="entry name" value="RRF_sf"/>
</dbReference>
<evidence type="ECO:0000313" key="7">
    <source>
        <dbReference type="EMBL" id="KAH7027682.1"/>
    </source>
</evidence>
<dbReference type="AlphaFoldDB" id="A0A9P9BL40"/>
<keyword evidence="4" id="KW-0175">Coiled coil</keyword>
<accession>A0A9P9BL40</accession>
<dbReference type="Gene3D" id="1.10.132.20">
    <property type="entry name" value="Ribosome-recycling factor"/>
    <property type="match status" value="1"/>
</dbReference>
<dbReference type="GO" id="GO:0005739">
    <property type="term" value="C:mitochondrion"/>
    <property type="evidence" value="ECO:0007669"/>
    <property type="project" value="TreeGrafter"/>
</dbReference>
<dbReference type="Pfam" id="PF01765">
    <property type="entry name" value="RRF"/>
    <property type="match status" value="1"/>
</dbReference>
<organism evidence="7 8">
    <name type="scientific">Microdochium trichocladiopsis</name>
    <dbReference type="NCBI Taxonomy" id="1682393"/>
    <lineage>
        <taxon>Eukaryota</taxon>
        <taxon>Fungi</taxon>
        <taxon>Dikarya</taxon>
        <taxon>Ascomycota</taxon>
        <taxon>Pezizomycotina</taxon>
        <taxon>Sordariomycetes</taxon>
        <taxon>Xylariomycetidae</taxon>
        <taxon>Xylariales</taxon>
        <taxon>Microdochiaceae</taxon>
        <taxon>Microdochium</taxon>
    </lineage>
</organism>
<dbReference type="OrthoDB" id="407355at2759"/>
<dbReference type="PANTHER" id="PTHR20982">
    <property type="entry name" value="RIBOSOME RECYCLING FACTOR"/>
    <property type="match status" value="1"/>
</dbReference>
<feature type="compositionally biased region" description="Gly residues" evidence="5">
    <location>
        <begin position="135"/>
        <end position="145"/>
    </location>
</feature>